<dbReference type="PANTHER" id="PTHR22706:SF1">
    <property type="entry name" value="ASSEMBLY FACTOR FOR SPINDLE MICROTUBULES"/>
    <property type="match status" value="1"/>
</dbReference>
<evidence type="ECO:0000256" key="4">
    <source>
        <dbReference type="ARBA" id="ARBA00022860"/>
    </source>
</evidence>
<organism evidence="6 7">
    <name type="scientific">Trypanosoma cruzi</name>
    <dbReference type="NCBI Taxonomy" id="5693"/>
    <lineage>
        <taxon>Eukaryota</taxon>
        <taxon>Discoba</taxon>
        <taxon>Euglenozoa</taxon>
        <taxon>Kinetoplastea</taxon>
        <taxon>Metakinetoplastina</taxon>
        <taxon>Trypanosomatida</taxon>
        <taxon>Trypanosomatidae</taxon>
        <taxon>Trypanosoma</taxon>
        <taxon>Schizotrypanum</taxon>
    </lineage>
</organism>
<comment type="subcellular location">
    <subcellularLocation>
        <location evidence="1">Cytoplasm</location>
    </subcellularLocation>
</comment>
<evidence type="ECO:0000313" key="7">
    <source>
        <dbReference type="Proteomes" id="UP000246121"/>
    </source>
</evidence>
<dbReference type="GO" id="GO:0051295">
    <property type="term" value="P:establishment of meiotic spindle localization"/>
    <property type="evidence" value="ECO:0007669"/>
    <property type="project" value="TreeGrafter"/>
</dbReference>
<feature type="region of interest" description="Disordered" evidence="5">
    <location>
        <begin position="1367"/>
        <end position="1411"/>
    </location>
</feature>
<dbReference type="VEuPathDB" id="TriTrypDB:TcCLB.511211.10"/>
<evidence type="ECO:0008006" key="8">
    <source>
        <dbReference type="Google" id="ProtNLM"/>
    </source>
</evidence>
<dbReference type="VEuPathDB" id="TriTrypDB:TcG_01752"/>
<dbReference type="VEuPathDB" id="TriTrypDB:TcG_01751"/>
<dbReference type="Pfam" id="PF00612">
    <property type="entry name" value="IQ"/>
    <property type="match status" value="3"/>
</dbReference>
<evidence type="ECO:0000256" key="1">
    <source>
        <dbReference type="ARBA" id="ARBA00004496"/>
    </source>
</evidence>
<dbReference type="VEuPathDB" id="TriTrypDB:Tc_MARK_6243"/>
<dbReference type="VEuPathDB" id="TriTrypDB:TcBrA4_0077410"/>
<dbReference type="VEuPathDB" id="TriTrypDB:C4B63_6g278"/>
<dbReference type="VEuPathDB" id="TriTrypDB:TcCLB.508827.130"/>
<gene>
    <name evidence="6" type="ORF">C4B63_6g278</name>
</gene>
<dbReference type="GO" id="GO:0000922">
    <property type="term" value="C:spindle pole"/>
    <property type="evidence" value="ECO:0007669"/>
    <property type="project" value="TreeGrafter"/>
</dbReference>
<dbReference type="Gene3D" id="1.20.5.190">
    <property type="match status" value="6"/>
</dbReference>
<feature type="region of interest" description="Disordered" evidence="5">
    <location>
        <begin position="391"/>
        <end position="477"/>
    </location>
</feature>
<feature type="region of interest" description="Disordered" evidence="5">
    <location>
        <begin position="1148"/>
        <end position="1180"/>
    </location>
</feature>
<proteinExistence type="predicted"/>
<dbReference type="GO" id="GO:0000278">
    <property type="term" value="P:mitotic cell cycle"/>
    <property type="evidence" value="ECO:0007669"/>
    <property type="project" value="TreeGrafter"/>
</dbReference>
<dbReference type="GO" id="GO:0005737">
    <property type="term" value="C:cytoplasm"/>
    <property type="evidence" value="ECO:0007669"/>
    <property type="project" value="UniProtKB-SubCell"/>
</dbReference>
<dbReference type="InterPro" id="IPR000048">
    <property type="entry name" value="IQ_motif_EF-hand-BS"/>
</dbReference>
<dbReference type="VEuPathDB" id="TriTrypDB:TcG_01753"/>
<comment type="caution">
    <text evidence="6">The sequence shown here is derived from an EMBL/GenBank/DDBJ whole genome shotgun (WGS) entry which is preliminary data.</text>
</comment>
<feature type="compositionally biased region" description="Basic and acidic residues" evidence="5">
    <location>
        <begin position="1478"/>
        <end position="1495"/>
    </location>
</feature>
<dbReference type="VEuPathDB" id="TriTrypDB:TcCL_NonESM08788"/>
<dbReference type="VEuPathDB" id="TriTrypDB:TCDM_06419"/>
<dbReference type="GO" id="GO:0007051">
    <property type="term" value="P:spindle organization"/>
    <property type="evidence" value="ECO:0007669"/>
    <property type="project" value="TreeGrafter"/>
</dbReference>
<feature type="compositionally biased region" description="Polar residues" evidence="5">
    <location>
        <begin position="30"/>
        <end position="40"/>
    </location>
</feature>
<dbReference type="InterPro" id="IPR051185">
    <property type="entry name" value="ASPM"/>
</dbReference>
<feature type="region of interest" description="Disordered" evidence="5">
    <location>
        <begin position="1"/>
        <end position="58"/>
    </location>
</feature>
<dbReference type="VEuPathDB" id="TriTrypDB:C3747_230g20"/>
<evidence type="ECO:0000313" key="6">
    <source>
        <dbReference type="EMBL" id="PWV00814.1"/>
    </source>
</evidence>
<feature type="compositionally biased region" description="Polar residues" evidence="5">
    <location>
        <begin position="1266"/>
        <end position="1279"/>
    </location>
</feature>
<dbReference type="VEuPathDB" id="TriTrypDB:ECC02_004842"/>
<feature type="compositionally biased region" description="Basic and acidic residues" evidence="5">
    <location>
        <begin position="457"/>
        <end position="471"/>
    </location>
</feature>
<dbReference type="PANTHER" id="PTHR22706">
    <property type="entry name" value="ASSEMBLY FACTOR FOR SPINDLE MICROTUBULES"/>
    <property type="match status" value="1"/>
</dbReference>
<feature type="compositionally biased region" description="Polar residues" evidence="5">
    <location>
        <begin position="1153"/>
        <end position="1163"/>
    </location>
</feature>
<dbReference type="Proteomes" id="UP000246121">
    <property type="component" value="Unassembled WGS sequence"/>
</dbReference>
<keyword evidence="2" id="KW-0963">Cytoplasm</keyword>
<name>A0A2V2W2F7_TRYCR</name>
<feature type="compositionally biased region" description="Basic and acidic residues" evidence="5">
    <location>
        <begin position="1367"/>
        <end position="1379"/>
    </location>
</feature>
<evidence type="ECO:0000256" key="3">
    <source>
        <dbReference type="ARBA" id="ARBA00022737"/>
    </source>
</evidence>
<reference evidence="6 7" key="1">
    <citation type="journal article" date="2018" name="Microb. Genom.">
        <title>Expanding an expanded genome: long-read sequencing of Trypanosoma cruzi.</title>
        <authorList>
            <person name="Berna L."/>
            <person name="Rodriguez M."/>
            <person name="Chiribao M.L."/>
            <person name="Parodi-Talice A."/>
            <person name="Pita S."/>
            <person name="Rijo G."/>
            <person name="Alvarez-Valin F."/>
            <person name="Robello C."/>
        </authorList>
    </citation>
    <scope>NUCLEOTIDE SEQUENCE [LARGE SCALE GENOMIC DNA]</scope>
    <source>
        <strain evidence="6 7">Dm28c</strain>
    </source>
</reference>
<protein>
    <recommendedName>
        <fullName evidence="8">IQ calmodulin-binding motif containing protein</fullName>
    </recommendedName>
</protein>
<dbReference type="VEuPathDB" id="TriTrypDB:BCY84_15951"/>
<accession>A0A2V2W2F7</accession>
<dbReference type="GO" id="GO:0005516">
    <property type="term" value="F:calmodulin binding"/>
    <property type="evidence" value="ECO:0007669"/>
    <property type="project" value="UniProtKB-KW"/>
</dbReference>
<evidence type="ECO:0000256" key="2">
    <source>
        <dbReference type="ARBA" id="ARBA00022490"/>
    </source>
</evidence>
<keyword evidence="3" id="KW-0677">Repeat</keyword>
<feature type="region of interest" description="Disordered" evidence="5">
    <location>
        <begin position="1469"/>
        <end position="1528"/>
    </location>
</feature>
<feature type="compositionally biased region" description="Polar residues" evidence="5">
    <location>
        <begin position="1382"/>
        <end position="1395"/>
    </location>
</feature>
<feature type="compositionally biased region" description="Low complexity" evidence="5">
    <location>
        <begin position="401"/>
        <end position="411"/>
    </location>
</feature>
<feature type="compositionally biased region" description="Polar residues" evidence="5">
    <location>
        <begin position="425"/>
        <end position="436"/>
    </location>
</feature>
<dbReference type="VEuPathDB" id="TriTrypDB:TcCL_Unassigned07104"/>
<feature type="compositionally biased region" description="Basic residues" evidence="5">
    <location>
        <begin position="7"/>
        <end position="18"/>
    </location>
</feature>
<feature type="compositionally biased region" description="Polar residues" evidence="5">
    <location>
        <begin position="1498"/>
        <end position="1511"/>
    </location>
</feature>
<evidence type="ECO:0000256" key="5">
    <source>
        <dbReference type="SAM" id="MobiDB-lite"/>
    </source>
</evidence>
<dbReference type="VEuPathDB" id="TriTrypDB:TCSYLVIO_002684"/>
<dbReference type="PROSITE" id="PS50096">
    <property type="entry name" value="IQ"/>
    <property type="match status" value="9"/>
</dbReference>
<dbReference type="EMBL" id="PRFA01000006">
    <property type="protein sequence ID" value="PWV00814.1"/>
    <property type="molecule type" value="Genomic_DNA"/>
</dbReference>
<feature type="region of interest" description="Disordered" evidence="5">
    <location>
        <begin position="1237"/>
        <end position="1296"/>
    </location>
</feature>
<feature type="compositionally biased region" description="Basic and acidic residues" evidence="5">
    <location>
        <begin position="1246"/>
        <end position="1263"/>
    </location>
</feature>
<sequence length="1604" mass="185233">MSTTGSRRVHSSRGRRTHPLQVVEGKRPSGSVTRLPSIRNSAPRGGRSRSSISEAGKQRRVQRDAELILAECLWHLCGENAEETMNNVLAVVNMRRSGALEPRKGLPLWQRVQAIVVVANQEGVRRIQMAIPCEKVLFFFDSSLRLLELPSKISCPWRQDEFASLPSLRKYLVGATLNNKAFLQKVAGDPAHVVVQTLLHSLKEQRAAFSTMTLYNLAVAMVAVQRFELASHFIACCSELIEVCLRIDISGCKEVQPLYNAYIVNVAKHAITCHHLVAALAAWCRMRDVEMYHCQLAVCCAQRFIDSKSLLAIRCKQRLLAARDGSSALMMSENEPPRLPMLTDDLSLVSDPLFIVLLERVEKIKVPSRLENYMSQLMSRRGPLASCKLGFLPPIKRGRQRSPGTKRTPTPGRKRTPTSRERSPMQRSVMSSSGRRSQPKSREKSEISISTTAVMESFKKERAATPPRDEAVFSMSPSSRPGFPALITLVPKTAFYCYKHLRKELRQLMRELGDHVSYEMTATTNLTEGRESLGGISIHESIISESKVVSPNPKTYMQIMDRKLRFLSRVFPDEDFERKKLAIVIIQSFWRGAVDRRECRRLQSMVHETTIRREAAEIIQRAFRNHCATRECIRKKKELRAHRIVVQRVTLIQRYLYQKNSVEKTGGKKVIFIKRAIAEILEARRRNAAAIRLQSFWRMCTVWMWLRRVVAATRKIQCVLRGHRGRVRARERRVYVRLEEQKRIARHTMAARPIQAWWRIVLLLRACKAIVTRRQRDVMVYLEEIEEKFNVEWERIKHLPNVELCILKILSVLRGFHCRVEIARQRKRMHILRRFFLCIVWKKREQRRLKCLREERQGSRMLRRRREEVLDAVLRIQCAARRWLASRVRGVLWAELQRKHHQARVIQRTYRRHVGRRWIRALKEEARLEEEKRMVGQIIHYSASKIQATWRMYSERRSQAEYLHFLLWERHILSSRIQRAWRAHKARLQSHWRRLHEEDTHRHFQERQYRLMAVIRIQSVVRMFLARQKLLQAGVRLRPTPAFLNWCAQRIQCAWRRYAAYEYVQQLRFSRSYYDQQKINMESLYTYATMIQSLVRAKILNVRRVAARLLEVENDDEDYKRKREAAMRSYYAAITTQQKGRLLEDFLRPQPATPTSSVTTEGVASSPADAGPEDSQEDGERLADELVQLVQRCGRGALTRRNMFAVLSDTPRWKAAVDIQRVWRGYCSRQLAGVQDEFPTEEEVTEGDRSEKGGKMENVEELVKSQPATATPSVTTEGVASSPADAGPEDSQEDGERLADELVRLVQRCGRGALTRRNMFAVLSDTPRWKAAVDIQRVWRGYCSRQLVEVYYEFFVEEVRIEGDRSDKEGKMENVEELVKSQPATPTPSVTTEGVASSPADAGPEDSQEDDERLADELVQLVQRCGRGALTRRNMFAVLSDTPRWKAAVDIQRVWRGYCSRQLAGVQDEFPTEEEVTEGDRSEKGGKMENVEELVKSQPATATPSVTTEGVASSPADAGPEDSQEDGERLADELVRLVQRCGRGALTRRNMFAVLSDTPRWKAAVDIQRVWRGYCSRQLVEVYYEFFVEEVRIEGDRSDKEGGA</sequence>
<keyword evidence="4" id="KW-0112">Calmodulin-binding</keyword>
<dbReference type="VEuPathDB" id="TriTrypDB:TcYC6_0011720"/>
<dbReference type="SMART" id="SM00015">
    <property type="entry name" value="IQ"/>
    <property type="match status" value="14"/>
</dbReference>